<dbReference type="EMBL" id="JASFZW010000010">
    <property type="protein sequence ID" value="KAK2076401.1"/>
    <property type="molecule type" value="Genomic_DNA"/>
</dbReference>
<dbReference type="InterPro" id="IPR045290">
    <property type="entry name" value="MOC1-like"/>
</dbReference>
<keyword evidence="2" id="KW-1185">Reference proteome</keyword>
<evidence type="ECO:0000313" key="1">
    <source>
        <dbReference type="EMBL" id="KAK2076401.1"/>
    </source>
</evidence>
<reference evidence="1" key="1">
    <citation type="submission" date="2021-01" db="EMBL/GenBank/DDBJ databases">
        <authorList>
            <person name="Eckstrom K.M.E."/>
        </authorList>
    </citation>
    <scope>NUCLEOTIDE SEQUENCE</scope>
    <source>
        <strain evidence="1">UVCC 0001</strain>
    </source>
</reference>
<protein>
    <submittedName>
        <fullName evidence="1">Uncharacterized protein</fullName>
    </submittedName>
</protein>
<dbReference type="CDD" id="cd22992">
    <property type="entry name" value="MOC1"/>
    <property type="match status" value="1"/>
</dbReference>
<dbReference type="PANTHER" id="PTHR36015:SF6">
    <property type="entry name" value="HOLLIDAY JUNCTION RESOLVASE MOC1, CHLOROPLASTIC-RELATED"/>
    <property type="match status" value="1"/>
</dbReference>
<comment type="caution">
    <text evidence="1">The sequence shown here is derived from an EMBL/GenBank/DDBJ whole genome shotgun (WGS) entry which is preliminary data.</text>
</comment>
<dbReference type="AlphaFoldDB" id="A0AAD9IDX4"/>
<evidence type="ECO:0000313" key="2">
    <source>
        <dbReference type="Proteomes" id="UP001255856"/>
    </source>
</evidence>
<dbReference type="Proteomes" id="UP001255856">
    <property type="component" value="Unassembled WGS sequence"/>
</dbReference>
<dbReference type="GO" id="GO:0008821">
    <property type="term" value="F:crossover junction DNA endonuclease activity"/>
    <property type="evidence" value="ECO:0007669"/>
    <property type="project" value="InterPro"/>
</dbReference>
<dbReference type="PANTHER" id="PTHR36015">
    <property type="entry name" value="HOLLIDAY JUNCTION RESOLVASE MOC1, CHLOROPLASTIC-RELATED"/>
    <property type="match status" value="1"/>
</dbReference>
<organism evidence="1 2">
    <name type="scientific">Prototheca wickerhamii</name>
    <dbReference type="NCBI Taxonomy" id="3111"/>
    <lineage>
        <taxon>Eukaryota</taxon>
        <taxon>Viridiplantae</taxon>
        <taxon>Chlorophyta</taxon>
        <taxon>core chlorophytes</taxon>
        <taxon>Trebouxiophyceae</taxon>
        <taxon>Chlorellales</taxon>
        <taxon>Chlorellaceae</taxon>
        <taxon>Prototheca</taxon>
    </lineage>
</organism>
<accession>A0AAD9IDX4</accession>
<sequence>MSKLLRPGCSAVCIGIDPDISGALAMLQWRNPEEGAETDHAVWSRASVAVHDMPVTAWQMASRTKKQPCSQRLLEILRPYAALQGEDCLVRVALEVTTPAHMSGKHAWFSVGYSTGVLDALLTSLGIGYERVHASIWKRQMGLFKMGKPGSMALAQQLLPQAAGDLRKKDHGRAEALLIATWALGCRAEAAAAAARSVPGSDVPDPAQAPWD</sequence>
<gene>
    <name evidence="1" type="ORF">QBZ16_000926</name>
</gene>
<proteinExistence type="predicted"/>
<name>A0AAD9IDX4_PROWI</name>